<dbReference type="Gene3D" id="2.50.20.10">
    <property type="entry name" value="Lipoprotein localisation LolA/LolB/LppX"/>
    <property type="match status" value="1"/>
</dbReference>
<keyword evidence="2" id="KW-0732">Signal</keyword>
<evidence type="ECO:0000256" key="2">
    <source>
        <dbReference type="SAM" id="SignalP"/>
    </source>
</evidence>
<protein>
    <recommendedName>
        <fullName evidence="5">DUF2092 domain-containing protein</fullName>
    </recommendedName>
</protein>
<evidence type="ECO:0008006" key="5">
    <source>
        <dbReference type="Google" id="ProtNLM"/>
    </source>
</evidence>
<reference evidence="3 4" key="1">
    <citation type="submission" date="2019-03" db="EMBL/GenBank/DDBJ databases">
        <title>Genomic features of bacteria from cold environments.</title>
        <authorList>
            <person name="Shen L."/>
        </authorList>
    </citation>
    <scope>NUCLEOTIDE SEQUENCE [LARGE SCALE GENOMIC DNA]</scope>
    <source>
        <strain evidence="4">T3246-1</strain>
    </source>
</reference>
<sequence length="352" mass="36356">MARTWSRWLPAAAVPLVVAGSVAFAAQAGADELPERTPAEILTLLADRDHQPFSGEFEQTSDLGLPQLPGGVELPDDAAGDAAAVTAVLEALTSDHSGRVFVGEQDQARLQVFETFGERDVIVNGNEVWAYDSGDNSATHTTLPADADATTAAPGQQYRPDEVADHLIDAVGPSTELTVREDVEVAGRAAYDLVLTPRTDATLVGEVAIAVDGETGQPLRVTVTARGEATPAFEIAYTSLDPTAPDADLFEFTPPAGADVEEVAPPSDQGGDASASAQHPEPSVIGTGWESVVIIDAGATGLGDEPLLAQLTTAVDGGRLLGTDLVNVLVADDGRILVGAVPLERLQAAAAE</sequence>
<evidence type="ECO:0000313" key="4">
    <source>
        <dbReference type="Proteomes" id="UP000504882"/>
    </source>
</evidence>
<dbReference type="EMBL" id="SMNA01000006">
    <property type="protein sequence ID" value="TDE92750.1"/>
    <property type="molecule type" value="Genomic_DNA"/>
</dbReference>
<feature type="chain" id="PRO_5047389463" description="DUF2092 domain-containing protein" evidence="2">
    <location>
        <begin position="26"/>
        <end position="352"/>
    </location>
</feature>
<dbReference type="RefSeq" id="WP_133108380.1">
    <property type="nucleotide sequence ID" value="NZ_SMNA01000006.1"/>
</dbReference>
<dbReference type="SUPFAM" id="SSF89392">
    <property type="entry name" value="Prokaryotic lipoproteins and lipoprotein localization factors"/>
    <property type="match status" value="1"/>
</dbReference>
<dbReference type="InterPro" id="IPR029046">
    <property type="entry name" value="LolA/LolB/LppX"/>
</dbReference>
<dbReference type="PANTHER" id="PTHR37507">
    <property type="entry name" value="SPORULATION PROTEIN YDCC"/>
    <property type="match status" value="1"/>
</dbReference>
<comment type="caution">
    <text evidence="3">The sequence shown here is derived from an EMBL/GenBank/DDBJ whole genome shotgun (WGS) entry which is preliminary data.</text>
</comment>
<keyword evidence="4" id="KW-1185">Reference proteome</keyword>
<accession>A0ABY2E3Q5</accession>
<feature type="signal peptide" evidence="2">
    <location>
        <begin position="1"/>
        <end position="25"/>
    </location>
</feature>
<dbReference type="PANTHER" id="PTHR37507:SF2">
    <property type="entry name" value="SPORULATION PROTEIN YDCC"/>
    <property type="match status" value="1"/>
</dbReference>
<feature type="region of interest" description="Disordered" evidence="1">
    <location>
        <begin position="258"/>
        <end position="282"/>
    </location>
</feature>
<evidence type="ECO:0000313" key="3">
    <source>
        <dbReference type="EMBL" id="TDE92750.1"/>
    </source>
</evidence>
<gene>
    <name evidence="3" type="ORF">EXU48_14640</name>
</gene>
<name>A0ABY2E3Q5_9MICO</name>
<proteinExistence type="predicted"/>
<organism evidence="3 4">
    <name type="scientific">Occultella glacieicola</name>
    <dbReference type="NCBI Taxonomy" id="2518684"/>
    <lineage>
        <taxon>Bacteria</taxon>
        <taxon>Bacillati</taxon>
        <taxon>Actinomycetota</taxon>
        <taxon>Actinomycetes</taxon>
        <taxon>Micrococcales</taxon>
        <taxon>Ruaniaceae</taxon>
        <taxon>Occultella</taxon>
    </lineage>
</organism>
<dbReference type="Proteomes" id="UP000504882">
    <property type="component" value="Unassembled WGS sequence"/>
</dbReference>
<evidence type="ECO:0000256" key="1">
    <source>
        <dbReference type="SAM" id="MobiDB-lite"/>
    </source>
</evidence>
<dbReference type="InterPro" id="IPR052944">
    <property type="entry name" value="Sporulation_related"/>
</dbReference>